<dbReference type="EnsemblMetazoa" id="CJA24839.1">
    <property type="protein sequence ID" value="CJA24839.1"/>
    <property type="gene ID" value="WBGene00180411"/>
</dbReference>
<proteinExistence type="inferred from homology"/>
<feature type="domain" description="Alanyl-transfer RNA synthetases family profile" evidence="10">
    <location>
        <begin position="1"/>
        <end position="205"/>
    </location>
</feature>
<evidence type="ECO:0000256" key="2">
    <source>
        <dbReference type="ARBA" id="ARBA00013168"/>
    </source>
</evidence>
<dbReference type="GO" id="GO:0004813">
    <property type="term" value="F:alanine-tRNA ligase activity"/>
    <property type="evidence" value="ECO:0007669"/>
    <property type="project" value="UniProtKB-EC"/>
</dbReference>
<keyword evidence="9" id="KW-0030">Aminoacyl-tRNA synthetase</keyword>
<dbReference type="Gene3D" id="3.30.980.10">
    <property type="entry name" value="Threonyl-trna Synthetase, Chain A, domain 2"/>
    <property type="match status" value="1"/>
</dbReference>
<dbReference type="InterPro" id="IPR018163">
    <property type="entry name" value="Thr/Ala-tRNA-synth_IIc_edit"/>
</dbReference>
<keyword evidence="4" id="KW-0436">Ligase</keyword>
<evidence type="ECO:0000256" key="4">
    <source>
        <dbReference type="ARBA" id="ARBA00022598"/>
    </source>
</evidence>
<protein>
    <recommendedName>
        <fullName evidence="2">alanine--tRNA ligase</fullName>
        <ecNumber evidence="2">6.1.1.7</ecNumber>
    </recommendedName>
</protein>
<dbReference type="GO" id="GO:0000049">
    <property type="term" value="F:tRNA binding"/>
    <property type="evidence" value="ECO:0007669"/>
    <property type="project" value="UniProtKB-KW"/>
</dbReference>
<dbReference type="InterPro" id="IPR050058">
    <property type="entry name" value="Ala-tRNA_ligase"/>
</dbReference>
<dbReference type="InterPro" id="IPR018165">
    <property type="entry name" value="Ala-tRNA-synth_IIc_core"/>
</dbReference>
<dbReference type="PANTHER" id="PTHR11777">
    <property type="entry name" value="ALANYL-TRNA SYNTHETASE"/>
    <property type="match status" value="1"/>
</dbReference>
<organism evidence="11 12">
    <name type="scientific">Caenorhabditis japonica</name>
    <dbReference type="NCBI Taxonomy" id="281687"/>
    <lineage>
        <taxon>Eukaryota</taxon>
        <taxon>Metazoa</taxon>
        <taxon>Ecdysozoa</taxon>
        <taxon>Nematoda</taxon>
        <taxon>Chromadorea</taxon>
        <taxon>Rhabditida</taxon>
        <taxon>Rhabditina</taxon>
        <taxon>Rhabditomorpha</taxon>
        <taxon>Rhabditoidea</taxon>
        <taxon>Rhabditidae</taxon>
        <taxon>Peloderinae</taxon>
        <taxon>Caenorhabditis</taxon>
    </lineage>
</organism>
<evidence type="ECO:0000256" key="8">
    <source>
        <dbReference type="ARBA" id="ARBA00022917"/>
    </source>
</evidence>
<dbReference type="Proteomes" id="UP000005237">
    <property type="component" value="Unassembled WGS sequence"/>
</dbReference>
<sequence>NDVFTVESAKKIAGGSMTILFGKATQPIQRGGKVVQRLDEKRRKGLMRAHSATHLLNWALQKSRLGTAQKGSSVDCDRLRFDYSTRVEHLEKEQRLEKLKTCEELMKEFIGKGGETRVQETTMEEAKKIENLQSDVKEDRIGGACVRIVALGTKEDVPVECCSGTHVLNVNTIGDVVIISDKSIGTKTRRIIALTGNEAKECRQYVENVEKELKEGNDKSAIGKVGN</sequence>
<name>A0A8R1IEW9_CAEJA</name>
<keyword evidence="3" id="KW-0820">tRNA-binding</keyword>
<reference evidence="12" key="1">
    <citation type="submission" date="2010-08" db="EMBL/GenBank/DDBJ databases">
        <authorList>
            <consortium name="Caenorhabditis japonica Sequencing Consortium"/>
            <person name="Wilson R.K."/>
        </authorList>
    </citation>
    <scope>NUCLEOTIDE SEQUENCE [LARGE SCALE GENOMIC DNA]</scope>
    <source>
        <strain evidence="12">DF5081</strain>
    </source>
</reference>
<dbReference type="SUPFAM" id="SSF55186">
    <property type="entry name" value="ThrRS/AlaRS common domain"/>
    <property type="match status" value="1"/>
</dbReference>
<dbReference type="Pfam" id="PF07973">
    <property type="entry name" value="tRNA_SAD"/>
    <property type="match status" value="1"/>
</dbReference>
<evidence type="ECO:0000313" key="12">
    <source>
        <dbReference type="Proteomes" id="UP000005237"/>
    </source>
</evidence>
<dbReference type="PROSITE" id="PS50860">
    <property type="entry name" value="AA_TRNA_LIGASE_II_ALA"/>
    <property type="match status" value="1"/>
</dbReference>
<evidence type="ECO:0000259" key="10">
    <source>
        <dbReference type="PROSITE" id="PS50860"/>
    </source>
</evidence>
<evidence type="ECO:0000256" key="9">
    <source>
        <dbReference type="ARBA" id="ARBA00023146"/>
    </source>
</evidence>
<keyword evidence="7" id="KW-0694">RNA-binding</keyword>
<reference evidence="11" key="2">
    <citation type="submission" date="2022-06" db="UniProtKB">
        <authorList>
            <consortium name="EnsemblMetazoa"/>
        </authorList>
    </citation>
    <scope>IDENTIFICATION</scope>
    <source>
        <strain evidence="11">DF5081</strain>
    </source>
</reference>
<evidence type="ECO:0000256" key="1">
    <source>
        <dbReference type="ARBA" id="ARBA00008226"/>
    </source>
</evidence>
<dbReference type="SMART" id="SM00863">
    <property type="entry name" value="tRNA_SAD"/>
    <property type="match status" value="1"/>
</dbReference>
<evidence type="ECO:0000313" key="11">
    <source>
        <dbReference type="EnsemblMetazoa" id="CJA24839.1"/>
    </source>
</evidence>
<evidence type="ECO:0000256" key="3">
    <source>
        <dbReference type="ARBA" id="ARBA00022555"/>
    </source>
</evidence>
<dbReference type="GO" id="GO:0005524">
    <property type="term" value="F:ATP binding"/>
    <property type="evidence" value="ECO:0007669"/>
    <property type="project" value="UniProtKB-KW"/>
</dbReference>
<evidence type="ECO:0000256" key="6">
    <source>
        <dbReference type="ARBA" id="ARBA00022840"/>
    </source>
</evidence>
<dbReference type="GO" id="GO:0006419">
    <property type="term" value="P:alanyl-tRNA aminoacylation"/>
    <property type="evidence" value="ECO:0007669"/>
    <property type="project" value="InterPro"/>
</dbReference>
<dbReference type="AlphaFoldDB" id="A0A8R1IEW9"/>
<evidence type="ECO:0000256" key="7">
    <source>
        <dbReference type="ARBA" id="ARBA00022884"/>
    </source>
</evidence>
<accession>A0A8R1IEW9</accession>
<keyword evidence="5" id="KW-0547">Nucleotide-binding</keyword>
<keyword evidence="8" id="KW-0648">Protein biosynthesis</keyword>
<dbReference type="InterPro" id="IPR012947">
    <property type="entry name" value="tRNA_SAD"/>
</dbReference>
<dbReference type="GO" id="GO:0002161">
    <property type="term" value="F:aminoacyl-tRNA deacylase activity"/>
    <property type="evidence" value="ECO:0007669"/>
    <property type="project" value="TreeGrafter"/>
</dbReference>
<comment type="similarity">
    <text evidence="1">Belongs to the class-II aminoacyl-tRNA synthetase family.</text>
</comment>
<keyword evidence="12" id="KW-1185">Reference proteome</keyword>
<evidence type="ECO:0000256" key="5">
    <source>
        <dbReference type="ARBA" id="ARBA00022741"/>
    </source>
</evidence>
<dbReference type="PANTHER" id="PTHR11777:SF10">
    <property type="entry name" value="ALANINE--TRNA LIGASE, MITOCHONDRIAL"/>
    <property type="match status" value="1"/>
</dbReference>
<dbReference type="FunFam" id="3.30.980.10:FF:000004">
    <property type="entry name" value="Alanine--tRNA ligase, cytoplasmic"/>
    <property type="match status" value="1"/>
</dbReference>
<keyword evidence="6" id="KW-0067">ATP-binding</keyword>
<dbReference type="EC" id="6.1.1.7" evidence="2"/>
<dbReference type="GO" id="GO:0005739">
    <property type="term" value="C:mitochondrion"/>
    <property type="evidence" value="ECO:0007669"/>
    <property type="project" value="TreeGrafter"/>
</dbReference>